<proteinExistence type="predicted"/>
<dbReference type="Proteomes" id="UP000027138">
    <property type="component" value="Unassembled WGS sequence"/>
</dbReference>
<feature type="transmembrane region" description="Helical" evidence="2">
    <location>
        <begin position="29"/>
        <end position="47"/>
    </location>
</feature>
<dbReference type="AlphaFoldDB" id="A0A067LAB0"/>
<keyword evidence="2" id="KW-1133">Transmembrane helix</keyword>
<gene>
    <name evidence="3" type="ORF">JCGZ_03576</name>
</gene>
<evidence type="ECO:0000313" key="3">
    <source>
        <dbReference type="EMBL" id="KDP41044.1"/>
    </source>
</evidence>
<accession>A0A067LAB0</accession>
<evidence type="ECO:0000256" key="2">
    <source>
        <dbReference type="SAM" id="Phobius"/>
    </source>
</evidence>
<keyword evidence="2" id="KW-0472">Membrane</keyword>
<keyword evidence="2" id="KW-0812">Transmembrane</keyword>
<evidence type="ECO:0000256" key="1">
    <source>
        <dbReference type="SAM" id="MobiDB-lite"/>
    </source>
</evidence>
<sequence>MSVLLKLGRVSRPGLPKAGTGVLDMARAYWIWHGLALLLGFAVIQIFHILKCKLFRITIILLFLTPAPTLSLLMNSTAPPSTTPITPPPTTLSAPPPATPTAPPQTTPSPPPSQLLHHFSRHILPPLPPSTPSPSQLTPPPLSTFYAS</sequence>
<dbReference type="EMBL" id="KK914324">
    <property type="protein sequence ID" value="KDP41044.1"/>
    <property type="molecule type" value="Genomic_DNA"/>
</dbReference>
<reference evidence="3 4" key="1">
    <citation type="journal article" date="2014" name="PLoS ONE">
        <title>Global Analysis of Gene Expression Profiles in Physic Nut (Jatropha curcas L.) Seedlings Exposed to Salt Stress.</title>
        <authorList>
            <person name="Zhang L."/>
            <person name="Zhang C."/>
            <person name="Wu P."/>
            <person name="Chen Y."/>
            <person name="Li M."/>
            <person name="Jiang H."/>
            <person name="Wu G."/>
        </authorList>
    </citation>
    <scope>NUCLEOTIDE SEQUENCE [LARGE SCALE GENOMIC DNA]</scope>
    <source>
        <strain evidence="4">cv. GZQX0401</strain>
        <tissue evidence="3">Young leaves</tissue>
    </source>
</reference>
<organism evidence="3 4">
    <name type="scientific">Jatropha curcas</name>
    <name type="common">Barbados nut</name>
    <dbReference type="NCBI Taxonomy" id="180498"/>
    <lineage>
        <taxon>Eukaryota</taxon>
        <taxon>Viridiplantae</taxon>
        <taxon>Streptophyta</taxon>
        <taxon>Embryophyta</taxon>
        <taxon>Tracheophyta</taxon>
        <taxon>Spermatophyta</taxon>
        <taxon>Magnoliopsida</taxon>
        <taxon>eudicotyledons</taxon>
        <taxon>Gunneridae</taxon>
        <taxon>Pentapetalae</taxon>
        <taxon>rosids</taxon>
        <taxon>fabids</taxon>
        <taxon>Malpighiales</taxon>
        <taxon>Euphorbiaceae</taxon>
        <taxon>Crotonoideae</taxon>
        <taxon>Jatropheae</taxon>
        <taxon>Jatropha</taxon>
    </lineage>
</organism>
<keyword evidence="4" id="KW-1185">Reference proteome</keyword>
<feature type="compositionally biased region" description="Pro residues" evidence="1">
    <location>
        <begin position="81"/>
        <end position="113"/>
    </location>
</feature>
<feature type="compositionally biased region" description="Pro residues" evidence="1">
    <location>
        <begin position="125"/>
        <end position="142"/>
    </location>
</feature>
<name>A0A067LAB0_JATCU</name>
<protein>
    <submittedName>
        <fullName evidence="3">Uncharacterized protein</fullName>
    </submittedName>
</protein>
<feature type="region of interest" description="Disordered" evidence="1">
    <location>
        <begin position="75"/>
        <end position="148"/>
    </location>
</feature>
<evidence type="ECO:0000313" key="4">
    <source>
        <dbReference type="Proteomes" id="UP000027138"/>
    </source>
</evidence>